<dbReference type="PANTHER" id="PTHR43133">
    <property type="entry name" value="RNA POLYMERASE ECF-TYPE SIGMA FACTO"/>
    <property type="match status" value="1"/>
</dbReference>
<dbReference type="RefSeq" id="WP_039219032.1">
    <property type="nucleotide sequence ID" value="NZ_JWLW01000012.1"/>
</dbReference>
<accession>A0A0B3XY49</accession>
<evidence type="ECO:0000256" key="1">
    <source>
        <dbReference type="ARBA" id="ARBA00010641"/>
    </source>
</evidence>
<dbReference type="Gene3D" id="1.10.10.10">
    <property type="entry name" value="Winged helix-like DNA-binding domain superfamily/Winged helix DNA-binding domain"/>
    <property type="match status" value="1"/>
</dbReference>
<dbReference type="SUPFAM" id="SSF88659">
    <property type="entry name" value="Sigma3 and sigma4 domains of RNA polymerase sigma factors"/>
    <property type="match status" value="1"/>
</dbReference>
<dbReference type="GO" id="GO:0016987">
    <property type="term" value="F:sigma factor activity"/>
    <property type="evidence" value="ECO:0007669"/>
    <property type="project" value="UniProtKB-KW"/>
</dbReference>
<dbReference type="EMBL" id="JWLW01000012">
    <property type="protein sequence ID" value="KHT54431.1"/>
    <property type="molecule type" value="Genomic_DNA"/>
</dbReference>
<dbReference type="PANTHER" id="PTHR43133:SF62">
    <property type="entry name" value="RNA POLYMERASE SIGMA FACTOR SIGZ"/>
    <property type="match status" value="1"/>
</dbReference>
<dbReference type="Pfam" id="PF04542">
    <property type="entry name" value="Sigma70_r2"/>
    <property type="match status" value="1"/>
</dbReference>
<evidence type="ECO:0000256" key="3">
    <source>
        <dbReference type="ARBA" id="ARBA00023082"/>
    </source>
</evidence>
<evidence type="ECO:0000259" key="6">
    <source>
        <dbReference type="Pfam" id="PF08281"/>
    </source>
</evidence>
<keyword evidence="3" id="KW-0731">Sigma factor</keyword>
<evidence type="ECO:0000313" key="8">
    <source>
        <dbReference type="Proteomes" id="UP000031197"/>
    </source>
</evidence>
<organism evidence="7 8">
    <name type="scientific">Alteromonas marina</name>
    <dbReference type="NCBI Taxonomy" id="203795"/>
    <lineage>
        <taxon>Bacteria</taxon>
        <taxon>Pseudomonadati</taxon>
        <taxon>Pseudomonadota</taxon>
        <taxon>Gammaproteobacteria</taxon>
        <taxon>Alteromonadales</taxon>
        <taxon>Alteromonadaceae</taxon>
        <taxon>Alteromonas/Salinimonas group</taxon>
        <taxon>Alteromonas</taxon>
    </lineage>
</organism>
<evidence type="ECO:0000259" key="5">
    <source>
        <dbReference type="Pfam" id="PF04542"/>
    </source>
</evidence>
<feature type="domain" description="RNA polymerase sigma-70 region 2" evidence="5">
    <location>
        <begin position="24"/>
        <end position="90"/>
    </location>
</feature>
<dbReference type="GO" id="GO:0003677">
    <property type="term" value="F:DNA binding"/>
    <property type="evidence" value="ECO:0007669"/>
    <property type="project" value="InterPro"/>
</dbReference>
<reference evidence="7 8" key="1">
    <citation type="submission" date="2014-12" db="EMBL/GenBank/DDBJ databases">
        <title>Genome sequencing of Alteromonas marina AD001.</title>
        <authorList>
            <person name="Adrian T.G.S."/>
            <person name="Chan K.G."/>
        </authorList>
    </citation>
    <scope>NUCLEOTIDE SEQUENCE [LARGE SCALE GENOMIC DNA]</scope>
    <source>
        <strain evidence="7 8">AD001</strain>
    </source>
</reference>
<dbReference type="AlphaFoldDB" id="A0A0B3XY49"/>
<evidence type="ECO:0000313" key="7">
    <source>
        <dbReference type="EMBL" id="KHT54431.1"/>
    </source>
</evidence>
<sequence length="177" mass="19859">MEHETLFPLLCKTADGDKKAFAELYKITSPQLYAVALKLLKRPELADEATQDAYIKIWHNAGNYQRGKGTVLTWMVSIARYRALDLIRYHNVRNEVELNDDAPSGVESSQNVKLGAEQAKLASCLDELDGPQRQAIHLAYVNGMSHQEVVTHLASPLGTIKSWIRRGLQSLQRCLSL</sequence>
<dbReference type="Pfam" id="PF08281">
    <property type="entry name" value="Sigma70_r4_2"/>
    <property type="match status" value="1"/>
</dbReference>
<feature type="domain" description="RNA polymerase sigma factor 70 region 4 type 2" evidence="6">
    <location>
        <begin position="120"/>
        <end position="171"/>
    </location>
</feature>
<dbReference type="InterPro" id="IPR036388">
    <property type="entry name" value="WH-like_DNA-bd_sf"/>
</dbReference>
<name>A0A0B3XY49_9ALTE</name>
<protein>
    <submittedName>
        <fullName evidence="7">RNA polymerase sigma 70</fullName>
    </submittedName>
</protein>
<evidence type="ECO:0000256" key="2">
    <source>
        <dbReference type="ARBA" id="ARBA00023015"/>
    </source>
</evidence>
<dbReference type="InterPro" id="IPR014284">
    <property type="entry name" value="RNA_pol_sigma-70_dom"/>
</dbReference>
<dbReference type="NCBIfam" id="TIGR02937">
    <property type="entry name" value="sigma70-ECF"/>
    <property type="match status" value="1"/>
</dbReference>
<dbReference type="GO" id="GO:0006352">
    <property type="term" value="P:DNA-templated transcription initiation"/>
    <property type="evidence" value="ECO:0007669"/>
    <property type="project" value="InterPro"/>
</dbReference>
<dbReference type="InterPro" id="IPR007627">
    <property type="entry name" value="RNA_pol_sigma70_r2"/>
</dbReference>
<dbReference type="SUPFAM" id="SSF88946">
    <property type="entry name" value="Sigma2 domain of RNA polymerase sigma factors"/>
    <property type="match status" value="1"/>
</dbReference>
<keyword evidence="4" id="KW-0804">Transcription</keyword>
<dbReference type="Proteomes" id="UP000031197">
    <property type="component" value="Unassembled WGS sequence"/>
</dbReference>
<comment type="caution">
    <text evidence="7">The sequence shown here is derived from an EMBL/GenBank/DDBJ whole genome shotgun (WGS) entry which is preliminary data.</text>
</comment>
<comment type="similarity">
    <text evidence="1">Belongs to the sigma-70 factor family. ECF subfamily.</text>
</comment>
<proteinExistence type="inferred from homology"/>
<dbReference type="InterPro" id="IPR013249">
    <property type="entry name" value="RNA_pol_sigma70_r4_t2"/>
</dbReference>
<keyword evidence="8" id="KW-1185">Reference proteome</keyword>
<evidence type="ECO:0000256" key="4">
    <source>
        <dbReference type="ARBA" id="ARBA00023163"/>
    </source>
</evidence>
<gene>
    <name evidence="7" type="ORF">RJ41_07900</name>
</gene>
<dbReference type="InterPro" id="IPR039425">
    <property type="entry name" value="RNA_pol_sigma-70-like"/>
</dbReference>
<dbReference type="InterPro" id="IPR013324">
    <property type="entry name" value="RNA_pol_sigma_r3/r4-like"/>
</dbReference>
<dbReference type="CDD" id="cd06171">
    <property type="entry name" value="Sigma70_r4"/>
    <property type="match status" value="1"/>
</dbReference>
<dbReference type="OrthoDB" id="9784272at2"/>
<dbReference type="InterPro" id="IPR013325">
    <property type="entry name" value="RNA_pol_sigma_r2"/>
</dbReference>
<dbReference type="Gene3D" id="1.10.1740.10">
    <property type="match status" value="1"/>
</dbReference>
<keyword evidence="2" id="KW-0805">Transcription regulation</keyword>